<name>G0MZX1_CAEBE</name>
<evidence type="ECO:0000313" key="4">
    <source>
        <dbReference type="Proteomes" id="UP000008068"/>
    </source>
</evidence>
<feature type="compositionally biased region" description="Basic and acidic residues" evidence="1">
    <location>
        <begin position="142"/>
        <end position="156"/>
    </location>
</feature>
<dbReference type="AlphaFoldDB" id="G0MZX1"/>
<keyword evidence="2" id="KW-0472">Membrane</keyword>
<evidence type="ECO:0000256" key="2">
    <source>
        <dbReference type="SAM" id="Phobius"/>
    </source>
</evidence>
<accession>G0MZX1</accession>
<feature type="region of interest" description="Disordered" evidence="1">
    <location>
        <begin position="129"/>
        <end position="222"/>
    </location>
</feature>
<reference evidence="4" key="1">
    <citation type="submission" date="2011-07" db="EMBL/GenBank/DDBJ databases">
        <authorList>
            <consortium name="Caenorhabditis brenneri Sequencing and Analysis Consortium"/>
            <person name="Wilson R.K."/>
        </authorList>
    </citation>
    <scope>NUCLEOTIDE SEQUENCE [LARGE SCALE GENOMIC DNA]</scope>
    <source>
        <strain evidence="4">PB2801</strain>
    </source>
</reference>
<dbReference type="Proteomes" id="UP000008068">
    <property type="component" value="Unassembled WGS sequence"/>
</dbReference>
<organism evidence="4">
    <name type="scientific">Caenorhabditis brenneri</name>
    <name type="common">Nematode worm</name>
    <dbReference type="NCBI Taxonomy" id="135651"/>
    <lineage>
        <taxon>Eukaryota</taxon>
        <taxon>Metazoa</taxon>
        <taxon>Ecdysozoa</taxon>
        <taxon>Nematoda</taxon>
        <taxon>Chromadorea</taxon>
        <taxon>Rhabditida</taxon>
        <taxon>Rhabditina</taxon>
        <taxon>Rhabditomorpha</taxon>
        <taxon>Rhabditoidea</taxon>
        <taxon>Rhabditidae</taxon>
        <taxon>Peloderinae</taxon>
        <taxon>Caenorhabditis</taxon>
    </lineage>
</organism>
<proteinExistence type="predicted"/>
<feature type="transmembrane region" description="Helical" evidence="2">
    <location>
        <begin position="31"/>
        <end position="57"/>
    </location>
</feature>
<evidence type="ECO:0000256" key="1">
    <source>
        <dbReference type="SAM" id="MobiDB-lite"/>
    </source>
</evidence>
<dbReference type="HOGENOM" id="CLU_1246317_0_0_1"/>
<keyword evidence="2" id="KW-1133">Transmembrane helix</keyword>
<gene>
    <name evidence="3" type="ORF">CAEBREN_07399</name>
</gene>
<sequence length="222" mass="24056">MYPNLLPLYDIYSLKHAWCGARLLLWTNKLVVFKIVFGISVYTTLAVGVGIPVVTVVVGHFSLFLYSFAIPAAIILADMTYVLYKITFKPNRKLVSSKLGLHLLELRKEKDHKEGKMWRGLEEVSAASTASKASNASKMSKVSKESKKSKGSEDSKASLISKCSKTSNNSKISTVSKDSKGSKTSNNSKLSTVSTDSKGSKNSKMSAATSISKSTDSKISGK</sequence>
<feature type="transmembrane region" description="Helical" evidence="2">
    <location>
        <begin position="63"/>
        <end position="84"/>
    </location>
</feature>
<feature type="compositionally biased region" description="Low complexity" evidence="1">
    <location>
        <begin position="206"/>
        <end position="222"/>
    </location>
</feature>
<evidence type="ECO:0000313" key="3">
    <source>
        <dbReference type="EMBL" id="EGT48616.1"/>
    </source>
</evidence>
<dbReference type="EMBL" id="GL379823">
    <property type="protein sequence ID" value="EGT48616.1"/>
    <property type="molecule type" value="Genomic_DNA"/>
</dbReference>
<keyword evidence="2" id="KW-0812">Transmembrane</keyword>
<dbReference type="InParanoid" id="G0MZX1"/>
<feature type="compositionally biased region" description="Low complexity" evidence="1">
    <location>
        <begin position="129"/>
        <end position="140"/>
    </location>
</feature>
<protein>
    <submittedName>
        <fullName evidence="3">Uncharacterized protein</fullName>
    </submittedName>
</protein>
<keyword evidence="4" id="KW-1185">Reference proteome</keyword>
<feature type="compositionally biased region" description="Polar residues" evidence="1">
    <location>
        <begin position="161"/>
        <end position="205"/>
    </location>
</feature>